<dbReference type="KEGG" id="uam:UABAM_02845"/>
<keyword evidence="6" id="KW-0547">Nucleotide-binding</keyword>
<dbReference type="InterPro" id="IPR001611">
    <property type="entry name" value="Leu-rich_rpt"/>
</dbReference>
<evidence type="ECO:0000259" key="12">
    <source>
        <dbReference type="PROSITE" id="PS50943"/>
    </source>
</evidence>
<dbReference type="GO" id="GO:0005525">
    <property type="term" value="F:GTP binding"/>
    <property type="evidence" value="ECO:0007669"/>
    <property type="project" value="InterPro"/>
</dbReference>
<dbReference type="AlphaFoldDB" id="A0A5S9F4H6"/>
<evidence type="ECO:0000256" key="5">
    <source>
        <dbReference type="ARBA" id="ARBA00022737"/>
    </source>
</evidence>
<dbReference type="Pfam" id="PF16095">
    <property type="entry name" value="COR-A"/>
    <property type="match status" value="1"/>
</dbReference>
<dbReference type="InterPro" id="IPR055414">
    <property type="entry name" value="LRR_R13L4/SHOC2-like"/>
</dbReference>
<dbReference type="SUPFAM" id="SSF52540">
    <property type="entry name" value="P-loop containing nucleoside triphosphate hydrolases"/>
    <property type="match status" value="1"/>
</dbReference>
<dbReference type="OrthoDB" id="243056at2"/>
<dbReference type="InterPro" id="IPR001387">
    <property type="entry name" value="Cro/C1-type_HTH"/>
</dbReference>
<keyword evidence="3" id="KW-0433">Leucine-rich repeat</keyword>
<dbReference type="Pfam" id="PF23598">
    <property type="entry name" value="LRR_14"/>
    <property type="match status" value="1"/>
</dbReference>
<dbReference type="InterPro" id="IPR032675">
    <property type="entry name" value="LRR_dom_sf"/>
</dbReference>
<dbReference type="GO" id="GO:0005737">
    <property type="term" value="C:cytoplasm"/>
    <property type="evidence" value="ECO:0007669"/>
    <property type="project" value="TreeGrafter"/>
</dbReference>
<dbReference type="PANTHER" id="PTHR48051">
    <property type="match status" value="1"/>
</dbReference>
<evidence type="ECO:0000313" key="14">
    <source>
        <dbReference type="EMBL" id="BBM84484.1"/>
    </source>
</evidence>
<sequence>MNLLGQINSAAKKNLTTLDLSYSKLSELPKEIGQLTNLTTLDLSYTQLRELPKEIGQLANLSTLSLTDTQLSELPKEIGQLTNLTTLDLSYNKLSELPKEIGQLTNLITLNLPYNKLSELPKEVGQLTNLITLNLSYNQLSGLPKEIGRLTNLTSLHLSYNKLSGLPKEIGQLTNLTTLSLSSNKLSKLPKEIGQLISLSRNDGFFWGLDLRNNNFEIPEEILSCNPQEVIQYILDLGDGARPLHEAKVIFVGFGAVGKTSLIKMLTIGEYSPLESKTDGIEITDWSFPYEKNEIKLHIWDFGGQEIMHSTHQFFMTRRSVYVLVIEARREDKYGDNELEYWLKLISSYGGDAPIIVAINKCEMHKADIGKGLLKSNYSNIVEFIETSCEKKIGISELKNSIQTAIGRLEYLNDKIPPSYFKIKEYLESINHDYISYYKYIQICMDIDGSLNETSVKTLMQLLHDLGIMLNFQQKDRRLENTQVLNPSWVTNGVYQIINSEKLLNNKGVISLEEVGAILKKEYQYPTPKEWGFILDIMVSFGLCYRMYEQNESYFIPGAFPKDTPKDFKWEHQNSLCFQYHYDILPSSVIAHFIVRTHNYINKSDFWRNGVVLKYEDNEGFIKADPNNNKIFIEIIGKGNRRGMLSFVRGQINAINKNLGKVNAREMVVVGQKYNEDILREYGEIVNHEKDGIEKIYIWEIRTHRNVRELIEGIEDKNTYDKRKIKTTRGFKVSKEFIAFIKEKRDKKGFTNKNLVEDGIGVSEKTLSNIFSYKRDSFSKETIENILKYFGLKLSDVWMMLQD</sequence>
<dbReference type="Gene3D" id="3.30.310.200">
    <property type="match status" value="1"/>
</dbReference>
<keyword evidence="2" id="KW-0723">Serine/threonine-protein kinase</keyword>
<dbReference type="InterPro" id="IPR032171">
    <property type="entry name" value="COR-A"/>
</dbReference>
<evidence type="ECO:0000256" key="11">
    <source>
        <dbReference type="ARBA" id="ARBA00048679"/>
    </source>
</evidence>
<dbReference type="Gene3D" id="3.80.10.10">
    <property type="entry name" value="Ribonuclease Inhibitor"/>
    <property type="match status" value="2"/>
</dbReference>
<dbReference type="InterPro" id="IPR057263">
    <property type="entry name" value="COR-B"/>
</dbReference>
<dbReference type="EMBL" id="AP019860">
    <property type="protein sequence ID" value="BBM84484.1"/>
    <property type="molecule type" value="Genomic_DNA"/>
</dbReference>
<dbReference type="Pfam" id="PF00560">
    <property type="entry name" value="LRR_1"/>
    <property type="match status" value="1"/>
</dbReference>
<dbReference type="FunFam" id="3.80.10.10:FF:000383">
    <property type="entry name" value="Leucine-rich repeat receptor protein kinase EMS1"/>
    <property type="match status" value="1"/>
</dbReference>
<evidence type="ECO:0000256" key="3">
    <source>
        <dbReference type="ARBA" id="ARBA00022614"/>
    </source>
</evidence>
<dbReference type="SUPFAM" id="SSF47413">
    <property type="entry name" value="lambda repressor-like DNA-binding domains"/>
    <property type="match status" value="1"/>
</dbReference>
<dbReference type="InterPro" id="IPR005225">
    <property type="entry name" value="Small_GTP-bd"/>
</dbReference>
<proteinExistence type="predicted"/>
<dbReference type="SMART" id="SM00369">
    <property type="entry name" value="LRR_TYP"/>
    <property type="match status" value="8"/>
</dbReference>
<dbReference type="Gene3D" id="1.10.260.40">
    <property type="entry name" value="lambda repressor-like DNA-binding domains"/>
    <property type="match status" value="1"/>
</dbReference>
<keyword evidence="9" id="KW-0342">GTP-binding</keyword>
<evidence type="ECO:0000256" key="8">
    <source>
        <dbReference type="ARBA" id="ARBA00022840"/>
    </source>
</evidence>
<dbReference type="CDD" id="cd00093">
    <property type="entry name" value="HTH_XRE"/>
    <property type="match status" value="1"/>
</dbReference>
<dbReference type="PRINTS" id="PR00019">
    <property type="entry name" value="LEURICHRPT"/>
</dbReference>
<keyword evidence="8" id="KW-0067">ATP-binding</keyword>
<evidence type="ECO:0000256" key="4">
    <source>
        <dbReference type="ARBA" id="ARBA00022679"/>
    </source>
</evidence>
<keyword evidence="4" id="KW-0808">Transferase</keyword>
<comment type="catalytic activity">
    <reaction evidence="10">
        <text>L-threonyl-[protein] + ATP = O-phospho-L-threonyl-[protein] + ADP + H(+)</text>
        <dbReference type="Rhea" id="RHEA:46608"/>
        <dbReference type="Rhea" id="RHEA-COMP:11060"/>
        <dbReference type="Rhea" id="RHEA-COMP:11605"/>
        <dbReference type="ChEBI" id="CHEBI:15378"/>
        <dbReference type="ChEBI" id="CHEBI:30013"/>
        <dbReference type="ChEBI" id="CHEBI:30616"/>
        <dbReference type="ChEBI" id="CHEBI:61977"/>
        <dbReference type="ChEBI" id="CHEBI:456216"/>
        <dbReference type="EC" id="2.7.11.1"/>
    </reaction>
</comment>
<dbReference type="PROSITE" id="PS51419">
    <property type="entry name" value="RAB"/>
    <property type="match status" value="1"/>
</dbReference>
<dbReference type="PROSITE" id="PS51424">
    <property type="entry name" value="ROC"/>
    <property type="match status" value="1"/>
</dbReference>
<dbReference type="Proteomes" id="UP000326354">
    <property type="component" value="Chromosome"/>
</dbReference>
<dbReference type="SMART" id="SM00530">
    <property type="entry name" value="HTH_XRE"/>
    <property type="match status" value="1"/>
</dbReference>
<dbReference type="Pfam" id="PF25497">
    <property type="entry name" value="COR-B"/>
    <property type="match status" value="1"/>
</dbReference>
<dbReference type="Gene3D" id="3.40.50.300">
    <property type="entry name" value="P-loop containing nucleotide triphosphate hydrolases"/>
    <property type="match status" value="1"/>
</dbReference>
<dbReference type="SMART" id="SM00364">
    <property type="entry name" value="LRR_BAC"/>
    <property type="match status" value="6"/>
</dbReference>
<dbReference type="InterPro" id="IPR003591">
    <property type="entry name" value="Leu-rich_rpt_typical-subtyp"/>
</dbReference>
<dbReference type="Gene3D" id="1.10.10.10">
    <property type="entry name" value="Winged helix-like DNA-binding domain superfamily/Winged helix DNA-binding domain"/>
    <property type="match status" value="1"/>
</dbReference>
<evidence type="ECO:0000313" key="15">
    <source>
        <dbReference type="Proteomes" id="UP000326354"/>
    </source>
</evidence>
<dbReference type="RefSeq" id="WP_151968636.1">
    <property type="nucleotide sequence ID" value="NZ_AP019860.1"/>
</dbReference>
<dbReference type="InterPro" id="IPR010982">
    <property type="entry name" value="Lambda_DNA-bd_dom_sf"/>
</dbReference>
<accession>A0A5S9F4H6</accession>
<keyword evidence="7" id="KW-0418">Kinase</keyword>
<dbReference type="Gene3D" id="1.10.10.2200">
    <property type="match status" value="1"/>
</dbReference>
<keyword evidence="15" id="KW-1185">Reference proteome</keyword>
<reference evidence="14 15" key="1">
    <citation type="submission" date="2019-08" db="EMBL/GenBank/DDBJ databases">
        <title>Complete genome sequence of Candidatus Uab amorphum.</title>
        <authorList>
            <person name="Shiratori T."/>
            <person name="Suzuki S."/>
            <person name="Kakizawa Y."/>
            <person name="Ishida K."/>
        </authorList>
    </citation>
    <scope>NUCLEOTIDE SEQUENCE [LARGE SCALE GENOMIC DNA]</scope>
    <source>
        <strain evidence="14 15">SRT547</strain>
    </source>
</reference>
<dbReference type="GO" id="GO:0005524">
    <property type="term" value="F:ATP binding"/>
    <property type="evidence" value="ECO:0007669"/>
    <property type="project" value="UniProtKB-KW"/>
</dbReference>
<feature type="domain" description="Roc" evidence="13">
    <location>
        <begin position="240"/>
        <end position="409"/>
    </location>
</feature>
<evidence type="ECO:0000259" key="13">
    <source>
        <dbReference type="PROSITE" id="PS51424"/>
    </source>
</evidence>
<dbReference type="PANTHER" id="PTHR48051:SF33">
    <property type="entry name" value="NON-SPECIFIC SERINE_THREONINE PROTEIN KINASE"/>
    <property type="match status" value="1"/>
</dbReference>
<evidence type="ECO:0000256" key="1">
    <source>
        <dbReference type="ARBA" id="ARBA00012513"/>
    </source>
</evidence>
<dbReference type="Pfam" id="PF13855">
    <property type="entry name" value="LRR_8"/>
    <property type="match status" value="1"/>
</dbReference>
<comment type="catalytic activity">
    <reaction evidence="11">
        <text>L-seryl-[protein] + ATP = O-phospho-L-seryl-[protein] + ADP + H(+)</text>
        <dbReference type="Rhea" id="RHEA:17989"/>
        <dbReference type="Rhea" id="RHEA-COMP:9863"/>
        <dbReference type="Rhea" id="RHEA-COMP:11604"/>
        <dbReference type="ChEBI" id="CHEBI:15378"/>
        <dbReference type="ChEBI" id="CHEBI:29999"/>
        <dbReference type="ChEBI" id="CHEBI:30616"/>
        <dbReference type="ChEBI" id="CHEBI:83421"/>
        <dbReference type="ChEBI" id="CHEBI:456216"/>
        <dbReference type="EC" id="2.7.11.1"/>
    </reaction>
</comment>
<dbReference type="NCBIfam" id="TIGR00231">
    <property type="entry name" value="small_GTP"/>
    <property type="match status" value="1"/>
</dbReference>
<dbReference type="InterPro" id="IPR020859">
    <property type="entry name" value="ROC"/>
</dbReference>
<evidence type="ECO:0000256" key="2">
    <source>
        <dbReference type="ARBA" id="ARBA00022527"/>
    </source>
</evidence>
<dbReference type="GO" id="GO:0003677">
    <property type="term" value="F:DNA binding"/>
    <property type="evidence" value="ECO:0007669"/>
    <property type="project" value="InterPro"/>
</dbReference>
<dbReference type="InterPro" id="IPR050216">
    <property type="entry name" value="LRR_domain-containing"/>
</dbReference>
<evidence type="ECO:0000256" key="10">
    <source>
        <dbReference type="ARBA" id="ARBA00047899"/>
    </source>
</evidence>
<protein>
    <recommendedName>
        <fullName evidence="1">non-specific serine/threonine protein kinase</fullName>
        <ecNumber evidence="1">2.7.11.1</ecNumber>
    </recommendedName>
</protein>
<gene>
    <name evidence="14" type="ORF">UABAM_02845</name>
</gene>
<feature type="domain" description="HTH cro/C1-type" evidence="12">
    <location>
        <begin position="741"/>
        <end position="797"/>
    </location>
</feature>
<dbReference type="SUPFAM" id="SSF52058">
    <property type="entry name" value="L domain-like"/>
    <property type="match status" value="1"/>
</dbReference>
<dbReference type="PRINTS" id="PR00449">
    <property type="entry name" value="RASTRNSFRMNG"/>
</dbReference>
<evidence type="ECO:0000256" key="6">
    <source>
        <dbReference type="ARBA" id="ARBA00022741"/>
    </source>
</evidence>
<dbReference type="SMART" id="SM00175">
    <property type="entry name" value="RAB"/>
    <property type="match status" value="1"/>
</dbReference>
<dbReference type="Pfam" id="PF08477">
    <property type="entry name" value="Roc"/>
    <property type="match status" value="1"/>
</dbReference>
<name>A0A5S9F4H6_UABAM</name>
<dbReference type="InterPro" id="IPR036388">
    <property type="entry name" value="WH-like_DNA-bd_sf"/>
</dbReference>
<organism evidence="14 15">
    <name type="scientific">Uabimicrobium amorphum</name>
    <dbReference type="NCBI Taxonomy" id="2596890"/>
    <lineage>
        <taxon>Bacteria</taxon>
        <taxon>Pseudomonadati</taxon>
        <taxon>Planctomycetota</taxon>
        <taxon>Candidatus Uabimicrobiia</taxon>
        <taxon>Candidatus Uabimicrobiales</taxon>
        <taxon>Candidatus Uabimicrobiaceae</taxon>
        <taxon>Candidatus Uabimicrobium</taxon>
    </lineage>
</organism>
<dbReference type="PROSITE" id="PS51450">
    <property type="entry name" value="LRR"/>
    <property type="match status" value="6"/>
</dbReference>
<keyword evidence="5" id="KW-0677">Repeat</keyword>
<evidence type="ECO:0000256" key="9">
    <source>
        <dbReference type="ARBA" id="ARBA00023134"/>
    </source>
</evidence>
<evidence type="ECO:0000256" key="7">
    <source>
        <dbReference type="ARBA" id="ARBA00022777"/>
    </source>
</evidence>
<dbReference type="GO" id="GO:0004674">
    <property type="term" value="F:protein serine/threonine kinase activity"/>
    <property type="evidence" value="ECO:0007669"/>
    <property type="project" value="UniProtKB-KW"/>
</dbReference>
<dbReference type="PROSITE" id="PS50943">
    <property type="entry name" value="HTH_CROC1"/>
    <property type="match status" value="1"/>
</dbReference>
<dbReference type="SMART" id="SM00365">
    <property type="entry name" value="LRR_SD22"/>
    <property type="match status" value="5"/>
</dbReference>
<dbReference type="EC" id="2.7.11.1" evidence="1"/>
<dbReference type="InterPro" id="IPR027417">
    <property type="entry name" value="P-loop_NTPase"/>
</dbReference>